<proteinExistence type="predicted"/>
<organism evidence="2 3">
    <name type="scientific">Trifolium medium</name>
    <dbReference type="NCBI Taxonomy" id="97028"/>
    <lineage>
        <taxon>Eukaryota</taxon>
        <taxon>Viridiplantae</taxon>
        <taxon>Streptophyta</taxon>
        <taxon>Embryophyta</taxon>
        <taxon>Tracheophyta</taxon>
        <taxon>Spermatophyta</taxon>
        <taxon>Magnoliopsida</taxon>
        <taxon>eudicotyledons</taxon>
        <taxon>Gunneridae</taxon>
        <taxon>Pentapetalae</taxon>
        <taxon>rosids</taxon>
        <taxon>fabids</taxon>
        <taxon>Fabales</taxon>
        <taxon>Fabaceae</taxon>
        <taxon>Papilionoideae</taxon>
        <taxon>50 kb inversion clade</taxon>
        <taxon>NPAAA clade</taxon>
        <taxon>Hologalegina</taxon>
        <taxon>IRL clade</taxon>
        <taxon>Trifolieae</taxon>
        <taxon>Trifolium</taxon>
    </lineage>
</organism>
<feature type="non-terminal residue" evidence="2">
    <location>
        <position position="1"/>
    </location>
</feature>
<accession>A0A392VY38</accession>
<evidence type="ECO:0000256" key="1">
    <source>
        <dbReference type="SAM" id="MobiDB-lite"/>
    </source>
</evidence>
<dbReference type="Proteomes" id="UP000265520">
    <property type="component" value="Unassembled WGS sequence"/>
</dbReference>
<dbReference type="AlphaFoldDB" id="A0A392VY38"/>
<comment type="caution">
    <text evidence="2">The sequence shown here is derived from an EMBL/GenBank/DDBJ whole genome shotgun (WGS) entry which is preliminary data.</text>
</comment>
<reference evidence="2 3" key="1">
    <citation type="journal article" date="2018" name="Front. Plant Sci.">
        <title>Red Clover (Trifolium pratense) and Zigzag Clover (T. medium) - A Picture of Genomic Similarities and Differences.</title>
        <authorList>
            <person name="Dluhosova J."/>
            <person name="Istvanek J."/>
            <person name="Nedelnik J."/>
            <person name="Repkova J."/>
        </authorList>
    </citation>
    <scope>NUCLEOTIDE SEQUENCE [LARGE SCALE GENOMIC DNA]</scope>
    <source>
        <strain evidence="3">cv. 10/8</strain>
        <tissue evidence="2">Leaf</tissue>
    </source>
</reference>
<protein>
    <submittedName>
        <fullName evidence="2">Uncharacterized protein</fullName>
    </submittedName>
</protein>
<feature type="region of interest" description="Disordered" evidence="1">
    <location>
        <begin position="1"/>
        <end position="55"/>
    </location>
</feature>
<sequence length="55" mass="6007">GGWNHHHPNGGAPETPEQNLLPSAQVAKRPQEGFLVSVGGKSATHRKRRDARTNR</sequence>
<evidence type="ECO:0000313" key="2">
    <source>
        <dbReference type="EMBL" id="MCI92383.1"/>
    </source>
</evidence>
<keyword evidence="3" id="KW-1185">Reference proteome</keyword>
<dbReference type="EMBL" id="LXQA011299442">
    <property type="protein sequence ID" value="MCI92383.1"/>
    <property type="molecule type" value="Genomic_DNA"/>
</dbReference>
<name>A0A392VY38_9FABA</name>
<evidence type="ECO:0000313" key="3">
    <source>
        <dbReference type="Proteomes" id="UP000265520"/>
    </source>
</evidence>
<feature type="compositionally biased region" description="Basic residues" evidence="1">
    <location>
        <begin position="43"/>
        <end position="55"/>
    </location>
</feature>